<dbReference type="PANTHER" id="PTHR32027:SF0">
    <property type="entry name" value="CYTOSINE DEAMINASE"/>
    <property type="match status" value="1"/>
</dbReference>
<protein>
    <recommendedName>
        <fullName evidence="2">Amidohydrolase 3 domain-containing protein</fullName>
    </recommendedName>
</protein>
<dbReference type="Gene3D" id="3.20.20.140">
    <property type="entry name" value="Metal-dependent hydrolases"/>
    <property type="match status" value="1"/>
</dbReference>
<proteinExistence type="predicted"/>
<keyword evidence="1" id="KW-0472">Membrane</keyword>
<dbReference type="SUPFAM" id="SSF51556">
    <property type="entry name" value="Metallo-dependent hydrolases"/>
    <property type="match status" value="1"/>
</dbReference>
<evidence type="ECO:0000313" key="3">
    <source>
        <dbReference type="EMBL" id="KAL1515878.1"/>
    </source>
</evidence>
<dbReference type="InterPro" id="IPR032466">
    <property type="entry name" value="Metal_Hydrolase"/>
</dbReference>
<dbReference type="Pfam" id="PF07969">
    <property type="entry name" value="Amidohydro_3"/>
    <property type="match status" value="1"/>
</dbReference>
<dbReference type="InterPro" id="IPR052349">
    <property type="entry name" value="Metallo-hydrolase_Enzymes"/>
</dbReference>
<comment type="caution">
    <text evidence="3">The sequence shown here is derived from an EMBL/GenBank/DDBJ whole genome shotgun (WGS) entry which is preliminary data.</text>
</comment>
<reference evidence="3 4" key="1">
    <citation type="journal article" date="2024" name="Science">
        <title>Giant polyketide synthase enzymes in the biosynthesis of giant marine polyether toxins.</title>
        <authorList>
            <person name="Fallon T.R."/>
            <person name="Shende V.V."/>
            <person name="Wierzbicki I.H."/>
            <person name="Pendleton A.L."/>
            <person name="Watervoot N.F."/>
            <person name="Auber R.P."/>
            <person name="Gonzalez D.J."/>
            <person name="Wisecaver J.H."/>
            <person name="Moore B.S."/>
        </authorList>
    </citation>
    <scope>NUCLEOTIDE SEQUENCE [LARGE SCALE GENOMIC DNA]</scope>
    <source>
        <strain evidence="3 4">12B1</strain>
    </source>
</reference>
<dbReference type="EMBL" id="JBGBPQ010000011">
    <property type="protein sequence ID" value="KAL1515878.1"/>
    <property type="molecule type" value="Genomic_DNA"/>
</dbReference>
<accession>A0AB34J948</accession>
<evidence type="ECO:0000256" key="1">
    <source>
        <dbReference type="SAM" id="Phobius"/>
    </source>
</evidence>
<dbReference type="GO" id="GO:0004131">
    <property type="term" value="F:cytosine deaminase activity"/>
    <property type="evidence" value="ECO:0007669"/>
    <property type="project" value="TreeGrafter"/>
</dbReference>
<sequence length="564" mass="60044">MVTRGVAAVAAGVAAGVAVGLAAGYWLRRSHSLLRLRLRLLSATTRTVVLCNVNVPVALLPSPLATGLSQDAEGLVLCNVSLCDGKVHSVTPARPPTRRLRHGAIDLRGAICAGCWVDSHTHLVKTHAHPRTRNPTGSISDALAVELDDQPRWAACACCRPIAFSGKGGAASMSADGDAAPSPCPRATDVARRMEFAIATAYHHGARAIRTHLDGTASPDAKLRATVYAAFASCRERWAKKGVVLQGVANLYLPLWRDWELAQRHVEEAMRHDGVLLGAYCGNVADTPPAETVGALDALFGYARLHDVQVDLHIDETNDPRCCCLLSLVNALGRARARGYAREVLLGHCTALALQSAPTRREVIDGLRGLAPVTVVCNPSTNLGLQDRRGSAPPHCTPIDATAARTPMWRGLTLVQELCRAGVAVGAASDNVRDYWHPYGDYDGLEVWRLATTLGQLDSAPCEGAWAHLVSDSPAAAMGASPSPSGAAFDAGAAADLIVFPDARRISELFSRPQCERVVLRRGRVQESRLPCYSELDDLVQTASTLTVDRATVLRGASAMDPRP</sequence>
<feature type="transmembrane region" description="Helical" evidence="1">
    <location>
        <begin position="6"/>
        <end position="27"/>
    </location>
</feature>
<dbReference type="Proteomes" id="UP001515480">
    <property type="component" value="Unassembled WGS sequence"/>
</dbReference>
<keyword evidence="1" id="KW-0812">Transmembrane</keyword>
<dbReference type="InterPro" id="IPR013108">
    <property type="entry name" value="Amidohydro_3"/>
</dbReference>
<keyword evidence="4" id="KW-1185">Reference proteome</keyword>
<name>A0AB34J948_PRYPA</name>
<dbReference type="AlphaFoldDB" id="A0AB34J948"/>
<evidence type="ECO:0000259" key="2">
    <source>
        <dbReference type="Pfam" id="PF07969"/>
    </source>
</evidence>
<gene>
    <name evidence="3" type="ORF">AB1Y20_002493</name>
</gene>
<organism evidence="3 4">
    <name type="scientific">Prymnesium parvum</name>
    <name type="common">Toxic golden alga</name>
    <dbReference type="NCBI Taxonomy" id="97485"/>
    <lineage>
        <taxon>Eukaryota</taxon>
        <taxon>Haptista</taxon>
        <taxon>Haptophyta</taxon>
        <taxon>Prymnesiophyceae</taxon>
        <taxon>Prymnesiales</taxon>
        <taxon>Prymnesiaceae</taxon>
        <taxon>Prymnesium</taxon>
    </lineage>
</organism>
<dbReference type="GO" id="GO:0006209">
    <property type="term" value="P:cytosine catabolic process"/>
    <property type="evidence" value="ECO:0007669"/>
    <property type="project" value="TreeGrafter"/>
</dbReference>
<dbReference type="PANTHER" id="PTHR32027">
    <property type="entry name" value="CYTOSINE DEAMINASE"/>
    <property type="match status" value="1"/>
</dbReference>
<evidence type="ECO:0000313" key="4">
    <source>
        <dbReference type="Proteomes" id="UP001515480"/>
    </source>
</evidence>
<keyword evidence="1" id="KW-1133">Transmembrane helix</keyword>
<feature type="domain" description="Amidohydrolase 3" evidence="2">
    <location>
        <begin position="289"/>
        <end position="508"/>
    </location>
</feature>
<dbReference type="GO" id="GO:0035888">
    <property type="term" value="F:isoguanine deaminase activity"/>
    <property type="evidence" value="ECO:0007669"/>
    <property type="project" value="TreeGrafter"/>
</dbReference>